<accession>A0ACD3BIB4</accession>
<reference evidence="1 2" key="1">
    <citation type="journal article" date="2019" name="Nat. Ecol. Evol.">
        <title>Megaphylogeny resolves global patterns of mushroom evolution.</title>
        <authorList>
            <person name="Varga T."/>
            <person name="Krizsan K."/>
            <person name="Foldi C."/>
            <person name="Dima B."/>
            <person name="Sanchez-Garcia M."/>
            <person name="Sanchez-Ramirez S."/>
            <person name="Szollosi G.J."/>
            <person name="Szarkandi J.G."/>
            <person name="Papp V."/>
            <person name="Albert L."/>
            <person name="Andreopoulos W."/>
            <person name="Angelini C."/>
            <person name="Antonin V."/>
            <person name="Barry K.W."/>
            <person name="Bougher N.L."/>
            <person name="Buchanan P."/>
            <person name="Buyck B."/>
            <person name="Bense V."/>
            <person name="Catcheside P."/>
            <person name="Chovatia M."/>
            <person name="Cooper J."/>
            <person name="Damon W."/>
            <person name="Desjardin D."/>
            <person name="Finy P."/>
            <person name="Geml J."/>
            <person name="Haridas S."/>
            <person name="Hughes K."/>
            <person name="Justo A."/>
            <person name="Karasinski D."/>
            <person name="Kautmanova I."/>
            <person name="Kiss B."/>
            <person name="Kocsube S."/>
            <person name="Kotiranta H."/>
            <person name="LaButti K.M."/>
            <person name="Lechner B.E."/>
            <person name="Liimatainen K."/>
            <person name="Lipzen A."/>
            <person name="Lukacs Z."/>
            <person name="Mihaltcheva S."/>
            <person name="Morgado L.N."/>
            <person name="Niskanen T."/>
            <person name="Noordeloos M.E."/>
            <person name="Ohm R.A."/>
            <person name="Ortiz-Santana B."/>
            <person name="Ovrebo C."/>
            <person name="Racz N."/>
            <person name="Riley R."/>
            <person name="Savchenko A."/>
            <person name="Shiryaev A."/>
            <person name="Soop K."/>
            <person name="Spirin V."/>
            <person name="Szebenyi C."/>
            <person name="Tomsovsky M."/>
            <person name="Tulloss R.E."/>
            <person name="Uehling J."/>
            <person name="Grigoriev I.V."/>
            <person name="Vagvolgyi C."/>
            <person name="Papp T."/>
            <person name="Martin F.M."/>
            <person name="Miettinen O."/>
            <person name="Hibbett D.S."/>
            <person name="Nagy L.G."/>
        </authorList>
    </citation>
    <scope>NUCLEOTIDE SEQUENCE [LARGE SCALE GENOMIC DNA]</scope>
    <source>
        <strain evidence="1 2">NL-1719</strain>
    </source>
</reference>
<sequence length="60" mass="7032">MIKVFKYRQATLVFANLHFSHFPSTFRSRPRVFGIVFGAGRFSHPPFVPRHAVLRHKHSL</sequence>
<dbReference type="EMBL" id="ML208259">
    <property type="protein sequence ID" value="TFK77357.1"/>
    <property type="molecule type" value="Genomic_DNA"/>
</dbReference>
<gene>
    <name evidence="1" type="ORF">BDN72DRAFT_39915</name>
</gene>
<evidence type="ECO:0000313" key="2">
    <source>
        <dbReference type="Proteomes" id="UP000308600"/>
    </source>
</evidence>
<proteinExistence type="predicted"/>
<dbReference type="Proteomes" id="UP000308600">
    <property type="component" value="Unassembled WGS sequence"/>
</dbReference>
<keyword evidence="2" id="KW-1185">Reference proteome</keyword>
<protein>
    <submittedName>
        <fullName evidence="1">Uncharacterized protein</fullName>
    </submittedName>
</protein>
<organism evidence="1 2">
    <name type="scientific">Pluteus cervinus</name>
    <dbReference type="NCBI Taxonomy" id="181527"/>
    <lineage>
        <taxon>Eukaryota</taxon>
        <taxon>Fungi</taxon>
        <taxon>Dikarya</taxon>
        <taxon>Basidiomycota</taxon>
        <taxon>Agaricomycotina</taxon>
        <taxon>Agaricomycetes</taxon>
        <taxon>Agaricomycetidae</taxon>
        <taxon>Agaricales</taxon>
        <taxon>Pluteineae</taxon>
        <taxon>Pluteaceae</taxon>
        <taxon>Pluteus</taxon>
    </lineage>
</organism>
<name>A0ACD3BIB4_9AGAR</name>
<evidence type="ECO:0000313" key="1">
    <source>
        <dbReference type="EMBL" id="TFK77357.1"/>
    </source>
</evidence>